<sequence length="66" mass="7228">MEAGQPPKNSVMSHFYDQILQRLLINPAQYPETVLVGVPHLFSTVLLAAIQTGPHPLTILGHVEKA</sequence>
<gene>
    <name evidence="1" type="ORF">Amon01_000998100</name>
</gene>
<dbReference type="EMBL" id="BSXU01014688">
    <property type="protein sequence ID" value="GME81259.1"/>
    <property type="molecule type" value="Genomic_DNA"/>
</dbReference>
<reference evidence="1" key="1">
    <citation type="submission" date="2023-04" db="EMBL/GenBank/DDBJ databases">
        <title>Ambrosiozyma monospora NBRC 1965.</title>
        <authorList>
            <person name="Ichikawa N."/>
            <person name="Sato H."/>
            <person name="Tonouchi N."/>
        </authorList>
    </citation>
    <scope>NUCLEOTIDE SEQUENCE</scope>
    <source>
        <strain evidence="1">NBRC 1965</strain>
    </source>
</reference>
<proteinExistence type="predicted"/>
<name>A0A9W6T9M8_AMBMO</name>
<protein>
    <submittedName>
        <fullName evidence="1">Unnamed protein product</fullName>
    </submittedName>
</protein>
<evidence type="ECO:0000313" key="1">
    <source>
        <dbReference type="EMBL" id="GME81259.1"/>
    </source>
</evidence>
<comment type="caution">
    <text evidence="1">The sequence shown here is derived from an EMBL/GenBank/DDBJ whole genome shotgun (WGS) entry which is preliminary data.</text>
</comment>
<dbReference type="AlphaFoldDB" id="A0A9W6T9M8"/>
<keyword evidence="2" id="KW-1185">Reference proteome</keyword>
<organism evidence="1 2">
    <name type="scientific">Ambrosiozyma monospora</name>
    <name type="common">Yeast</name>
    <name type="synonym">Endomycopsis monosporus</name>
    <dbReference type="NCBI Taxonomy" id="43982"/>
    <lineage>
        <taxon>Eukaryota</taxon>
        <taxon>Fungi</taxon>
        <taxon>Dikarya</taxon>
        <taxon>Ascomycota</taxon>
        <taxon>Saccharomycotina</taxon>
        <taxon>Pichiomycetes</taxon>
        <taxon>Pichiales</taxon>
        <taxon>Pichiaceae</taxon>
        <taxon>Ambrosiozyma</taxon>
    </lineage>
</organism>
<evidence type="ECO:0000313" key="2">
    <source>
        <dbReference type="Proteomes" id="UP001165063"/>
    </source>
</evidence>
<dbReference type="Proteomes" id="UP001165063">
    <property type="component" value="Unassembled WGS sequence"/>
</dbReference>
<accession>A0A9W6T9M8</accession>